<accession>A0A1D9PAX6</accession>
<keyword evidence="2" id="KW-1185">Reference proteome</keyword>
<dbReference type="EMBL" id="CP017774">
    <property type="protein sequence ID" value="AOZ99474.1"/>
    <property type="molecule type" value="Genomic_DNA"/>
</dbReference>
<dbReference type="KEGG" id="fcm:BIW12_08460"/>
<dbReference type="NCBIfam" id="TIGR03696">
    <property type="entry name" value="Rhs_assc_core"/>
    <property type="match status" value="1"/>
</dbReference>
<protein>
    <recommendedName>
        <fullName evidence="3">RHS repeat-associated core domain-containing protein</fullName>
    </recommendedName>
</protein>
<proteinExistence type="predicted"/>
<evidence type="ECO:0000313" key="1">
    <source>
        <dbReference type="EMBL" id="AOZ99474.1"/>
    </source>
</evidence>
<organism evidence="1 2">
    <name type="scientific">Flavobacterium commune</name>
    <dbReference type="NCBI Taxonomy" id="1306519"/>
    <lineage>
        <taxon>Bacteria</taxon>
        <taxon>Pseudomonadati</taxon>
        <taxon>Bacteroidota</taxon>
        <taxon>Flavobacteriia</taxon>
        <taxon>Flavobacteriales</taxon>
        <taxon>Flavobacteriaceae</taxon>
        <taxon>Flavobacterium</taxon>
    </lineage>
</organism>
<gene>
    <name evidence="1" type="ORF">BIW12_08460</name>
</gene>
<dbReference type="Proteomes" id="UP000178198">
    <property type="component" value="Chromosome"/>
</dbReference>
<dbReference type="Gene3D" id="2.180.10.10">
    <property type="entry name" value="RHS repeat-associated core"/>
    <property type="match status" value="1"/>
</dbReference>
<evidence type="ECO:0008006" key="3">
    <source>
        <dbReference type="Google" id="ProtNLM"/>
    </source>
</evidence>
<sequence length="280" mass="30105">MTAMDFRQYDMAIGRFNSIDALSEMSFSTSPFAFARNNPIFWMDPSGLLSQEFINSLWNNSNNSSGKTVWTNTGGSFYSDNIGNGKAGSVDNTTNEFTGHDALSEVTITKNNRGDASYLGQLQSHVYSTGKFYSSWRSQQRAKKWSDLGQGLQDIGDGIAVAGYALTATGIFAEVGVPLAGIGNTISLSGTAISTTVATVQAFNGNDLSKNGFKIAKAAAVYGAGKVAEHYLNKVPGLEPTLKNVDGEEVMNLGNKILQQNVSLKIMGIDRYIDAKTEKE</sequence>
<dbReference type="STRING" id="1306519.BIW12_08460"/>
<name>A0A1D9PAX6_9FLAO</name>
<dbReference type="InterPro" id="IPR022385">
    <property type="entry name" value="Rhs_assc_core"/>
</dbReference>
<evidence type="ECO:0000313" key="2">
    <source>
        <dbReference type="Proteomes" id="UP000178198"/>
    </source>
</evidence>
<reference evidence="1 2" key="1">
    <citation type="submission" date="2016-10" db="EMBL/GenBank/DDBJ databases">
        <title>Complete Genome Sequence of Flavobacterium sp. PK15.</title>
        <authorList>
            <person name="Ekwe A."/>
            <person name="Kim S.B."/>
        </authorList>
    </citation>
    <scope>NUCLEOTIDE SEQUENCE [LARGE SCALE GENOMIC DNA]</scope>
    <source>
        <strain evidence="1 2">PK15</strain>
    </source>
</reference>
<dbReference type="AlphaFoldDB" id="A0A1D9PAX6"/>